<keyword evidence="7" id="KW-0333">Golgi apparatus</keyword>
<accession>A0A6G1GLH5</accession>
<feature type="transmembrane region" description="Helical" evidence="7">
    <location>
        <begin position="294"/>
        <end position="313"/>
    </location>
</feature>
<dbReference type="GO" id="GO:0030659">
    <property type="term" value="C:cytoplasmic vesicle membrane"/>
    <property type="evidence" value="ECO:0007669"/>
    <property type="project" value="UniProtKB-SubCell"/>
</dbReference>
<evidence type="ECO:0000256" key="8">
    <source>
        <dbReference type="SAM" id="MobiDB-lite"/>
    </source>
</evidence>
<keyword evidence="7" id="KW-0762">Sugar transport</keyword>
<keyword evidence="7" id="KW-0256">Endoplasmic reticulum</keyword>
<keyword evidence="6 7" id="KW-0472">Membrane</keyword>
<protein>
    <recommendedName>
        <fullName evidence="7">GDP-mannose transporter</fullName>
        <shortName evidence="7">GMT</shortName>
    </recommendedName>
</protein>
<dbReference type="PANTHER" id="PTHR11132">
    <property type="entry name" value="SOLUTE CARRIER FAMILY 35"/>
    <property type="match status" value="1"/>
</dbReference>
<comment type="similarity">
    <text evidence="2 7">Belongs to the TPT transporter family. SLC35D subfamily.</text>
</comment>
<keyword evidence="4 7" id="KW-0812">Transmembrane</keyword>
<dbReference type="OrthoDB" id="5547497at2759"/>
<feature type="transmembrane region" description="Helical" evidence="7">
    <location>
        <begin position="94"/>
        <end position="117"/>
    </location>
</feature>
<evidence type="ECO:0000256" key="1">
    <source>
        <dbReference type="ARBA" id="ARBA00003420"/>
    </source>
</evidence>
<keyword evidence="7" id="KW-0968">Cytoplasmic vesicle</keyword>
<gene>
    <name evidence="9" type="ORF">K402DRAFT_342135</name>
</gene>
<feature type="transmembrane region" description="Helical" evidence="7">
    <location>
        <begin position="355"/>
        <end position="373"/>
    </location>
</feature>
<reference evidence="9" key="1">
    <citation type="journal article" date="2020" name="Stud. Mycol.">
        <title>101 Dothideomycetes genomes: a test case for predicting lifestyles and emergence of pathogens.</title>
        <authorList>
            <person name="Haridas S."/>
            <person name="Albert R."/>
            <person name="Binder M."/>
            <person name="Bloem J."/>
            <person name="Labutti K."/>
            <person name="Salamov A."/>
            <person name="Andreopoulos B."/>
            <person name="Baker S."/>
            <person name="Barry K."/>
            <person name="Bills G."/>
            <person name="Bluhm B."/>
            <person name="Cannon C."/>
            <person name="Castanera R."/>
            <person name="Culley D."/>
            <person name="Daum C."/>
            <person name="Ezra D."/>
            <person name="Gonzalez J."/>
            <person name="Henrissat B."/>
            <person name="Kuo A."/>
            <person name="Liang C."/>
            <person name="Lipzen A."/>
            <person name="Lutzoni F."/>
            <person name="Magnuson J."/>
            <person name="Mondo S."/>
            <person name="Nolan M."/>
            <person name="Ohm R."/>
            <person name="Pangilinan J."/>
            <person name="Park H.-J."/>
            <person name="Ramirez L."/>
            <person name="Alfaro M."/>
            <person name="Sun H."/>
            <person name="Tritt A."/>
            <person name="Yoshinaga Y."/>
            <person name="Zwiers L.-H."/>
            <person name="Turgeon B."/>
            <person name="Goodwin S."/>
            <person name="Spatafora J."/>
            <person name="Crous P."/>
            <person name="Grigoriev I."/>
        </authorList>
    </citation>
    <scope>NUCLEOTIDE SEQUENCE</scope>
    <source>
        <strain evidence="9">CBS 113979</strain>
    </source>
</reference>
<evidence type="ECO:0000313" key="9">
    <source>
        <dbReference type="EMBL" id="KAF1981568.1"/>
    </source>
</evidence>
<dbReference type="GO" id="GO:0005789">
    <property type="term" value="C:endoplasmic reticulum membrane"/>
    <property type="evidence" value="ECO:0007669"/>
    <property type="project" value="UniProtKB-SubCell"/>
</dbReference>
<sequence length="478" mass="51765">MEARSRSVSGSSLNSTGGGIPLIDFNSSREPSPLPYARNRSAAVSEDEDDGFGDDFAVPESLRPLVGQGSLVKRGKFKSIFTEGGLESFLNGTWLGWQVSVVLGIIWVGGCSFGVLLMNRFILWSKSFQLEKFPYPLTTTLIELGITHLLLLFTASFTRTVAAPFRKLGFHAAVAPAYPYSPSIKGKARWLRAGSSGGIAGGGILEFDLKVARQCLPLVIVFVLKLVLSNISFAYAVVQIYTLSRLATVPLTLLLTTLLTRTSHSLSTLSTSLIATLNLLIASIRPGVRVTWESVLAGVSSSLFVALYPLLLVQTHEKLTATLVPHGESLTASEGEDAATAAPGQKEASRAYWRLLHYTSLMSMIALIPIVLISGELSDIRHNCYFLDVPWFWFLCGCGGLGSWAVFISTPLFTKSTSPLATSMLSLPRGTLQLLTLGGHMPVHSWVGVSLCWASCAWFVLVRRGEARKMGQMAMEGR</sequence>
<evidence type="ECO:0000256" key="2">
    <source>
        <dbReference type="ARBA" id="ARBA00010425"/>
    </source>
</evidence>
<feature type="transmembrane region" description="Helical" evidence="7">
    <location>
        <begin position="443"/>
        <end position="462"/>
    </location>
</feature>
<feature type="transmembrane region" description="Helical" evidence="7">
    <location>
        <begin position="262"/>
        <end position="282"/>
    </location>
</feature>
<comment type="subunit">
    <text evidence="3 7">Homooligomer.</text>
</comment>
<feature type="transmembrane region" description="Helical" evidence="7">
    <location>
        <begin position="215"/>
        <end position="242"/>
    </location>
</feature>
<proteinExistence type="inferred from homology"/>
<dbReference type="Proteomes" id="UP000800041">
    <property type="component" value="Unassembled WGS sequence"/>
</dbReference>
<name>A0A6G1GLH5_9PEZI</name>
<evidence type="ECO:0000256" key="7">
    <source>
        <dbReference type="RuleBase" id="RU367097"/>
    </source>
</evidence>
<evidence type="ECO:0000256" key="4">
    <source>
        <dbReference type="ARBA" id="ARBA00022692"/>
    </source>
</evidence>
<feature type="transmembrane region" description="Helical" evidence="7">
    <location>
        <begin position="385"/>
        <end position="407"/>
    </location>
</feature>
<evidence type="ECO:0000313" key="10">
    <source>
        <dbReference type="Proteomes" id="UP000800041"/>
    </source>
</evidence>
<dbReference type="GO" id="GO:0000139">
    <property type="term" value="C:Golgi membrane"/>
    <property type="evidence" value="ECO:0007669"/>
    <property type="project" value="UniProtKB-SubCell"/>
</dbReference>
<organism evidence="9 10">
    <name type="scientific">Aulographum hederae CBS 113979</name>
    <dbReference type="NCBI Taxonomy" id="1176131"/>
    <lineage>
        <taxon>Eukaryota</taxon>
        <taxon>Fungi</taxon>
        <taxon>Dikarya</taxon>
        <taxon>Ascomycota</taxon>
        <taxon>Pezizomycotina</taxon>
        <taxon>Dothideomycetes</taxon>
        <taxon>Pleosporomycetidae</taxon>
        <taxon>Aulographales</taxon>
        <taxon>Aulographaceae</taxon>
    </lineage>
</organism>
<keyword evidence="5 7" id="KW-1133">Transmembrane helix</keyword>
<evidence type="ECO:0000256" key="5">
    <source>
        <dbReference type="ARBA" id="ARBA00022989"/>
    </source>
</evidence>
<feature type="region of interest" description="Disordered" evidence="8">
    <location>
        <begin position="1"/>
        <end position="48"/>
    </location>
</feature>
<comment type="function">
    <text evidence="1 7">Involved in the import of GDP-mannose from the cytoplasm into the Golgi lumen.</text>
</comment>
<evidence type="ECO:0000256" key="6">
    <source>
        <dbReference type="ARBA" id="ARBA00023136"/>
    </source>
</evidence>
<keyword evidence="10" id="KW-1185">Reference proteome</keyword>
<comment type="subcellular location">
    <subcellularLocation>
        <location evidence="7">Golgi apparatus membrane</location>
        <topology evidence="7">Multi-pass membrane protein</topology>
    </subcellularLocation>
    <subcellularLocation>
        <location evidence="7">Cytoplasmic vesicle membrane</location>
        <topology evidence="7">Multi-pass membrane protein</topology>
    </subcellularLocation>
    <subcellularLocation>
        <location evidence="7">Endoplasmic reticulum membrane</location>
        <topology evidence="7">Multi-pass membrane protein</topology>
    </subcellularLocation>
</comment>
<dbReference type="EMBL" id="ML977197">
    <property type="protein sequence ID" value="KAF1981568.1"/>
    <property type="molecule type" value="Genomic_DNA"/>
</dbReference>
<dbReference type="InterPro" id="IPR050186">
    <property type="entry name" value="TPT_transporter"/>
</dbReference>
<feature type="transmembrane region" description="Helical" evidence="7">
    <location>
        <begin position="137"/>
        <end position="157"/>
    </location>
</feature>
<evidence type="ECO:0000256" key="3">
    <source>
        <dbReference type="ARBA" id="ARBA00011182"/>
    </source>
</evidence>
<dbReference type="AlphaFoldDB" id="A0A6G1GLH5"/>
<keyword evidence="7" id="KW-0813">Transport</keyword>
<feature type="compositionally biased region" description="Low complexity" evidence="8">
    <location>
        <begin position="1"/>
        <end position="15"/>
    </location>
</feature>